<dbReference type="EMBL" id="JARJBC010000028">
    <property type="protein sequence ID" value="MDF3293659.1"/>
    <property type="molecule type" value="Genomic_DNA"/>
</dbReference>
<evidence type="ECO:0000256" key="3">
    <source>
        <dbReference type="ARBA" id="ARBA00022691"/>
    </source>
</evidence>
<dbReference type="Gene3D" id="1.10.10.10">
    <property type="entry name" value="Winged helix-like DNA-binding domain superfamily/Winged helix DNA-binding domain"/>
    <property type="match status" value="1"/>
</dbReference>
<keyword evidence="1 6" id="KW-0489">Methyltransferase</keyword>
<dbReference type="RefSeq" id="WP_276096543.1">
    <property type="nucleotide sequence ID" value="NZ_JARJBC010000028.1"/>
</dbReference>
<dbReference type="PROSITE" id="PS51683">
    <property type="entry name" value="SAM_OMT_II"/>
    <property type="match status" value="1"/>
</dbReference>
<dbReference type="InterPro" id="IPR036388">
    <property type="entry name" value="WH-like_DNA-bd_sf"/>
</dbReference>
<dbReference type="SUPFAM" id="SSF46785">
    <property type="entry name" value="Winged helix' DNA-binding domain"/>
    <property type="match status" value="1"/>
</dbReference>
<dbReference type="InterPro" id="IPR001077">
    <property type="entry name" value="COMT_C"/>
</dbReference>
<proteinExistence type="predicted"/>
<dbReference type="CDD" id="cd02440">
    <property type="entry name" value="AdoMet_MTases"/>
    <property type="match status" value="1"/>
</dbReference>
<dbReference type="Pfam" id="PF00891">
    <property type="entry name" value="Methyltransf_2"/>
    <property type="match status" value="1"/>
</dbReference>
<dbReference type="GO" id="GO:0008168">
    <property type="term" value="F:methyltransferase activity"/>
    <property type="evidence" value="ECO:0007669"/>
    <property type="project" value="UniProtKB-KW"/>
</dbReference>
<dbReference type="PANTHER" id="PTHR43712:SF2">
    <property type="entry name" value="O-METHYLTRANSFERASE CICE"/>
    <property type="match status" value="1"/>
</dbReference>
<evidence type="ECO:0000256" key="2">
    <source>
        <dbReference type="ARBA" id="ARBA00022679"/>
    </source>
</evidence>
<name>A0ABT5ZV07_9ACTN</name>
<feature type="domain" description="O-methyltransferase C-terminal" evidence="4">
    <location>
        <begin position="120"/>
        <end position="329"/>
    </location>
</feature>
<dbReference type="InterPro" id="IPR029063">
    <property type="entry name" value="SAM-dependent_MTases_sf"/>
</dbReference>
<dbReference type="Pfam" id="PF08100">
    <property type="entry name" value="Dimerisation"/>
    <property type="match status" value="1"/>
</dbReference>
<evidence type="ECO:0000259" key="4">
    <source>
        <dbReference type="Pfam" id="PF00891"/>
    </source>
</evidence>
<accession>A0ABT5ZV07</accession>
<comment type="caution">
    <text evidence="6">The sequence shown here is derived from an EMBL/GenBank/DDBJ whole genome shotgun (WGS) entry which is preliminary data.</text>
</comment>
<dbReference type="GO" id="GO:0032259">
    <property type="term" value="P:methylation"/>
    <property type="evidence" value="ECO:0007669"/>
    <property type="project" value="UniProtKB-KW"/>
</dbReference>
<dbReference type="SUPFAM" id="SSF53335">
    <property type="entry name" value="S-adenosyl-L-methionine-dependent methyltransferases"/>
    <property type="match status" value="1"/>
</dbReference>
<dbReference type="PIRSF" id="PIRSF005739">
    <property type="entry name" value="O-mtase"/>
    <property type="match status" value="1"/>
</dbReference>
<dbReference type="Proteomes" id="UP001216579">
    <property type="component" value="Unassembled WGS sequence"/>
</dbReference>
<keyword evidence="3" id="KW-0949">S-adenosyl-L-methionine</keyword>
<evidence type="ECO:0000313" key="6">
    <source>
        <dbReference type="EMBL" id="MDF3293659.1"/>
    </source>
</evidence>
<keyword evidence="7" id="KW-1185">Reference proteome</keyword>
<dbReference type="InterPro" id="IPR012967">
    <property type="entry name" value="COMT_dimerisation"/>
</dbReference>
<organism evidence="6 7">
    <name type="scientific">Streptomyces silvisoli</name>
    <dbReference type="NCBI Taxonomy" id="3034235"/>
    <lineage>
        <taxon>Bacteria</taxon>
        <taxon>Bacillati</taxon>
        <taxon>Actinomycetota</taxon>
        <taxon>Actinomycetes</taxon>
        <taxon>Kitasatosporales</taxon>
        <taxon>Streptomycetaceae</taxon>
        <taxon>Streptomyces</taxon>
    </lineage>
</organism>
<keyword evidence="2" id="KW-0808">Transferase</keyword>
<evidence type="ECO:0000313" key="7">
    <source>
        <dbReference type="Proteomes" id="UP001216579"/>
    </source>
</evidence>
<reference evidence="6 7" key="1">
    <citation type="submission" date="2023-03" db="EMBL/GenBank/DDBJ databases">
        <title>Draft genome sequence of Streptomyces sp. RB6PN23 isolated from peat swamp forest in Thailand.</title>
        <authorList>
            <person name="Klaysubun C."/>
            <person name="Duangmal K."/>
        </authorList>
    </citation>
    <scope>NUCLEOTIDE SEQUENCE [LARGE SCALE GENOMIC DNA]</scope>
    <source>
        <strain evidence="6 7">RB6PN23</strain>
    </source>
</reference>
<feature type="domain" description="O-methyltransferase dimerisation" evidence="5">
    <location>
        <begin position="25"/>
        <end position="98"/>
    </location>
</feature>
<evidence type="ECO:0000256" key="1">
    <source>
        <dbReference type="ARBA" id="ARBA00022603"/>
    </source>
</evidence>
<evidence type="ECO:0000259" key="5">
    <source>
        <dbReference type="Pfam" id="PF08100"/>
    </source>
</evidence>
<gene>
    <name evidence="6" type="ORF">P3G67_31475</name>
</gene>
<sequence>MVNQVTDQDSRRDSGSPERILRVGLGFWDAKALLSAVELDVFGALAEGPLDYEELRARTGVHPRGARDFFDTLVALGLLDREGTGRYANTPDTARYLVRSAPGYVGGMLELAAGQLYSSWARLTEALRTGEPQCEEAKQSDFFDGAYADDHQSKTFSRAMTGLSSGPIARIAERFPWSRYRTVADIGCSEGALLTGVLRRHAQLSGTGFDLPPMRRHFEEYVTAAGLTDRLSFRAGDFFTDPLPTADVLVFGHILHDWDLPTKRMLLEKAYAALPEAGAVVVFESLIDDERRENDFGLLMSLNMLVETRGGFDYTGAECRGWLAEAGFRESRVEHLAGPDSMVIGIK</sequence>
<dbReference type="PANTHER" id="PTHR43712">
    <property type="entry name" value="PUTATIVE (AFU_ORTHOLOGUE AFUA_4G14580)-RELATED"/>
    <property type="match status" value="1"/>
</dbReference>
<dbReference type="Gene3D" id="3.40.50.150">
    <property type="entry name" value="Vaccinia Virus protein VP39"/>
    <property type="match status" value="1"/>
</dbReference>
<dbReference type="InterPro" id="IPR016461">
    <property type="entry name" value="COMT-like"/>
</dbReference>
<dbReference type="InterPro" id="IPR036390">
    <property type="entry name" value="WH_DNA-bd_sf"/>
</dbReference>
<protein>
    <submittedName>
        <fullName evidence="6">Methyltransferase</fullName>
    </submittedName>
</protein>